<dbReference type="PANTHER" id="PTHR47089:SF1">
    <property type="entry name" value="GUANOSINE ABC TRANSPORTER PERMEASE PROTEIN NUPP"/>
    <property type="match status" value="1"/>
</dbReference>
<evidence type="ECO:0000256" key="6">
    <source>
        <dbReference type="SAM" id="Phobius"/>
    </source>
</evidence>
<feature type="transmembrane region" description="Helical" evidence="6">
    <location>
        <begin position="82"/>
        <end position="103"/>
    </location>
</feature>
<keyword evidence="3 6" id="KW-0812">Transmembrane</keyword>
<feature type="transmembrane region" description="Helical" evidence="6">
    <location>
        <begin position="264"/>
        <end position="285"/>
    </location>
</feature>
<feature type="transmembrane region" description="Helical" evidence="6">
    <location>
        <begin position="138"/>
        <end position="159"/>
    </location>
</feature>
<keyword evidence="2" id="KW-1003">Cell membrane</keyword>
<evidence type="ECO:0000256" key="1">
    <source>
        <dbReference type="ARBA" id="ARBA00004651"/>
    </source>
</evidence>
<evidence type="ECO:0000256" key="5">
    <source>
        <dbReference type="ARBA" id="ARBA00023136"/>
    </source>
</evidence>
<name>A0A6G7Y8W1_9ACTN</name>
<dbReference type="InterPro" id="IPR001851">
    <property type="entry name" value="ABC_transp_permease"/>
</dbReference>
<dbReference type="CDD" id="cd06580">
    <property type="entry name" value="TM_PBP1_transp_TpRbsC_like"/>
    <property type="match status" value="1"/>
</dbReference>
<proteinExistence type="predicted"/>
<dbReference type="RefSeq" id="WP_166234142.1">
    <property type="nucleotide sequence ID" value="NZ_CP049865.1"/>
</dbReference>
<sequence length="387" mass="39102">MAEGAKASAWRERGRTWAITAGSIVLALLVGAVLMVVSDPDVIGLYAYLFTAPALPLGATWAKVAGAYSALVVGAVGSPNALAATAWQAAPLICAGLGVGLGFRAGLFNIGAQGQAIWGAIAAAHVGFAFHLPPVIHLIVAIVFGLISGAIWGGIVGFLKAKTGAHEVIVTIMLNYVALLSLTWLLSTPAFLRPGRIDPIAPVIDGTAAFPIIYTQLNVGFLVALLAAAAVWWLLDRSTLGFQIRAVGSNPTAAGTAGMNVPNVTMITMALSGMLCGLAGIQYALGPGPDGVATPLSLGLVGTVGFDAITVALLGRSKPLGIVLAGLLFGGLHSGGLAMQNFADTPLTLSTVLQALIVLFVAAPALVGALLPKVKTPQTANLVGGEA</sequence>
<feature type="transmembrane region" description="Helical" evidence="6">
    <location>
        <begin position="291"/>
        <end position="313"/>
    </location>
</feature>
<feature type="transmembrane region" description="Helical" evidence="6">
    <location>
        <begin position="320"/>
        <end position="339"/>
    </location>
</feature>
<evidence type="ECO:0000256" key="4">
    <source>
        <dbReference type="ARBA" id="ARBA00022989"/>
    </source>
</evidence>
<organism evidence="7 8">
    <name type="scientific">Propioniciclava coleopterorum</name>
    <dbReference type="NCBI Taxonomy" id="2714937"/>
    <lineage>
        <taxon>Bacteria</taxon>
        <taxon>Bacillati</taxon>
        <taxon>Actinomycetota</taxon>
        <taxon>Actinomycetes</taxon>
        <taxon>Propionibacteriales</taxon>
        <taxon>Propionibacteriaceae</taxon>
        <taxon>Propioniciclava</taxon>
    </lineage>
</organism>
<evidence type="ECO:0000256" key="3">
    <source>
        <dbReference type="ARBA" id="ARBA00022692"/>
    </source>
</evidence>
<dbReference type="Pfam" id="PF02653">
    <property type="entry name" value="BPD_transp_2"/>
    <property type="match status" value="1"/>
</dbReference>
<dbReference type="GO" id="GO:0005886">
    <property type="term" value="C:plasma membrane"/>
    <property type="evidence" value="ECO:0007669"/>
    <property type="project" value="UniProtKB-SubCell"/>
</dbReference>
<evidence type="ECO:0000313" key="8">
    <source>
        <dbReference type="Proteomes" id="UP000501058"/>
    </source>
</evidence>
<evidence type="ECO:0000256" key="2">
    <source>
        <dbReference type="ARBA" id="ARBA00022475"/>
    </source>
</evidence>
<dbReference type="GO" id="GO:0022857">
    <property type="term" value="F:transmembrane transporter activity"/>
    <property type="evidence" value="ECO:0007669"/>
    <property type="project" value="InterPro"/>
</dbReference>
<feature type="transmembrane region" description="Helical" evidence="6">
    <location>
        <begin position="43"/>
        <end position="62"/>
    </location>
</feature>
<feature type="transmembrane region" description="Helical" evidence="6">
    <location>
        <begin position="115"/>
        <end position="132"/>
    </location>
</feature>
<dbReference type="EMBL" id="CP049865">
    <property type="protein sequence ID" value="QIK73071.1"/>
    <property type="molecule type" value="Genomic_DNA"/>
</dbReference>
<protein>
    <submittedName>
        <fullName evidence="7">ABC transporter permease</fullName>
    </submittedName>
</protein>
<comment type="subcellular location">
    <subcellularLocation>
        <location evidence="1">Cell membrane</location>
        <topology evidence="1">Multi-pass membrane protein</topology>
    </subcellularLocation>
</comment>
<reference evidence="7 8" key="1">
    <citation type="submission" date="2020-03" db="EMBL/GenBank/DDBJ databases">
        <title>Propioniciclava sp. nov., isolated from Hydrophilus acuminatus.</title>
        <authorList>
            <person name="Hyun D.-W."/>
            <person name="Bae J.-W."/>
        </authorList>
    </citation>
    <scope>NUCLEOTIDE SEQUENCE [LARGE SCALE GENOMIC DNA]</scope>
    <source>
        <strain evidence="7 8">HDW11</strain>
    </source>
</reference>
<dbReference type="Proteomes" id="UP000501058">
    <property type="component" value="Chromosome"/>
</dbReference>
<keyword evidence="5 6" id="KW-0472">Membrane</keyword>
<feature type="transmembrane region" description="Helical" evidence="6">
    <location>
        <begin position="16"/>
        <end position="36"/>
    </location>
</feature>
<dbReference type="KEGG" id="prv:G7070_13380"/>
<gene>
    <name evidence="7" type="ORF">G7070_13380</name>
</gene>
<dbReference type="PANTHER" id="PTHR47089">
    <property type="entry name" value="ABC TRANSPORTER, PERMEASE PROTEIN"/>
    <property type="match status" value="1"/>
</dbReference>
<feature type="transmembrane region" description="Helical" evidence="6">
    <location>
        <begin position="351"/>
        <end position="371"/>
    </location>
</feature>
<feature type="transmembrane region" description="Helical" evidence="6">
    <location>
        <begin position="168"/>
        <end position="192"/>
    </location>
</feature>
<keyword evidence="8" id="KW-1185">Reference proteome</keyword>
<evidence type="ECO:0000313" key="7">
    <source>
        <dbReference type="EMBL" id="QIK73071.1"/>
    </source>
</evidence>
<feature type="transmembrane region" description="Helical" evidence="6">
    <location>
        <begin position="212"/>
        <end position="235"/>
    </location>
</feature>
<keyword evidence="4 6" id="KW-1133">Transmembrane helix</keyword>
<accession>A0A6G7Y8W1</accession>
<dbReference type="AlphaFoldDB" id="A0A6G7Y8W1"/>